<keyword evidence="3" id="KW-0472">Membrane</keyword>
<comment type="caution">
    <text evidence="5">The sequence shown here is derived from an EMBL/GenBank/DDBJ whole genome shotgun (WGS) entry which is preliminary data.</text>
</comment>
<evidence type="ECO:0000313" key="5">
    <source>
        <dbReference type="EMBL" id="GIF84463.1"/>
    </source>
</evidence>
<dbReference type="PANTHER" id="PTHR33392">
    <property type="entry name" value="POLYISOPRENYL-TEICHOIC ACID--PEPTIDOGLYCAN TEICHOIC ACID TRANSFERASE TAGU"/>
    <property type="match status" value="1"/>
</dbReference>
<evidence type="ECO:0000313" key="6">
    <source>
        <dbReference type="Proteomes" id="UP000601223"/>
    </source>
</evidence>
<sequence length="412" mass="44207">MAQSSTLDRDEHHGAVPRQRDAGGSSARKKKRKRGAPLWAKLTVTFGAVLMMVAGGALIGLRTVIGDLEGSIQVAEPGILEAEPGAPAEPAGRALDGAFNVLLLGIDTRKGQDLNDARSDTIMVLHVNAAHDQAYLMSLPRDLLVEIPEFKKAKYPGDSEDLINAAFFHGAQHGGGWSGGLELAAKTVGKLTGLKFQSAAVIDFGGFRTVIDALGSVYMCVEADTKSIHTFVVNGTPTYVPKMSDGAEAANYASRTGNKQYVHKKGCREMAGWEALDFARQRYTVADGAGDYGRQRHQQQLIKAMAKKAGSAGVLADFGKVRELIQAAGKSMLLSLPAGMDVTDFLFTMKDLASADLVLLKTNAGYYKSVIVNGDYKGERLDKTTEEMFRAAKSDKLGNFVLINPQVVNNEK</sequence>
<evidence type="ECO:0000256" key="2">
    <source>
        <dbReference type="SAM" id="MobiDB-lite"/>
    </source>
</evidence>
<dbReference type="Proteomes" id="UP000601223">
    <property type="component" value="Unassembled WGS sequence"/>
</dbReference>
<evidence type="ECO:0000256" key="1">
    <source>
        <dbReference type="ARBA" id="ARBA00006068"/>
    </source>
</evidence>
<keyword evidence="6" id="KW-1185">Reference proteome</keyword>
<gene>
    <name evidence="5" type="ORF">Cba03nite_58120</name>
</gene>
<dbReference type="Pfam" id="PF03816">
    <property type="entry name" value="LytR_cpsA_psr"/>
    <property type="match status" value="1"/>
</dbReference>
<feature type="transmembrane region" description="Helical" evidence="3">
    <location>
        <begin position="38"/>
        <end position="61"/>
    </location>
</feature>
<feature type="compositionally biased region" description="Basic and acidic residues" evidence="2">
    <location>
        <begin position="7"/>
        <end position="21"/>
    </location>
</feature>
<evidence type="ECO:0000259" key="4">
    <source>
        <dbReference type="Pfam" id="PF03816"/>
    </source>
</evidence>
<feature type="domain" description="Cell envelope-related transcriptional attenuator" evidence="4">
    <location>
        <begin position="118"/>
        <end position="309"/>
    </location>
</feature>
<dbReference type="Gene3D" id="3.40.630.190">
    <property type="entry name" value="LCP protein"/>
    <property type="match status" value="1"/>
</dbReference>
<dbReference type="NCBIfam" id="TIGR00350">
    <property type="entry name" value="lytR_cpsA_psr"/>
    <property type="match status" value="1"/>
</dbReference>
<comment type="similarity">
    <text evidence="1">Belongs to the LytR/CpsA/Psr (LCP) family.</text>
</comment>
<dbReference type="EMBL" id="BONF01000038">
    <property type="protein sequence ID" value="GIF84463.1"/>
    <property type="molecule type" value="Genomic_DNA"/>
</dbReference>
<feature type="region of interest" description="Disordered" evidence="2">
    <location>
        <begin position="1"/>
        <end position="32"/>
    </location>
</feature>
<organism evidence="5 6">
    <name type="scientific">Catellatospora bangladeshensis</name>
    <dbReference type="NCBI Taxonomy" id="310355"/>
    <lineage>
        <taxon>Bacteria</taxon>
        <taxon>Bacillati</taxon>
        <taxon>Actinomycetota</taxon>
        <taxon>Actinomycetes</taxon>
        <taxon>Micromonosporales</taxon>
        <taxon>Micromonosporaceae</taxon>
        <taxon>Catellatospora</taxon>
    </lineage>
</organism>
<keyword evidence="3" id="KW-0812">Transmembrane</keyword>
<dbReference type="InterPro" id="IPR004474">
    <property type="entry name" value="LytR_CpsA_psr"/>
</dbReference>
<name>A0A8J3NLW5_9ACTN</name>
<dbReference type="PANTHER" id="PTHR33392:SF6">
    <property type="entry name" value="POLYISOPRENYL-TEICHOIC ACID--PEPTIDOGLYCAN TEICHOIC ACID TRANSFERASE TAGU"/>
    <property type="match status" value="1"/>
</dbReference>
<keyword evidence="3" id="KW-1133">Transmembrane helix</keyword>
<accession>A0A8J3NLW5</accession>
<protein>
    <recommendedName>
        <fullName evidence="4">Cell envelope-related transcriptional attenuator domain-containing protein</fullName>
    </recommendedName>
</protein>
<dbReference type="InterPro" id="IPR050922">
    <property type="entry name" value="LytR/CpsA/Psr_CW_biosynth"/>
</dbReference>
<dbReference type="AlphaFoldDB" id="A0A8J3NLW5"/>
<proteinExistence type="inferred from homology"/>
<reference evidence="5 6" key="1">
    <citation type="submission" date="2021-01" db="EMBL/GenBank/DDBJ databases">
        <title>Whole genome shotgun sequence of Catellatospora bangladeshensis NBRC 107357.</title>
        <authorList>
            <person name="Komaki H."/>
            <person name="Tamura T."/>
        </authorList>
    </citation>
    <scope>NUCLEOTIDE SEQUENCE [LARGE SCALE GENOMIC DNA]</scope>
    <source>
        <strain evidence="5 6">NBRC 107357</strain>
    </source>
</reference>
<dbReference type="RefSeq" id="WP_239126072.1">
    <property type="nucleotide sequence ID" value="NZ_BONF01000038.1"/>
</dbReference>
<evidence type="ECO:0000256" key="3">
    <source>
        <dbReference type="SAM" id="Phobius"/>
    </source>
</evidence>